<dbReference type="EMBL" id="JBHFAA010000025">
    <property type="protein sequence ID" value="MFC1428618.1"/>
    <property type="molecule type" value="Genomic_DNA"/>
</dbReference>
<evidence type="ECO:0000313" key="1">
    <source>
        <dbReference type="EMBL" id="MFC1428618.1"/>
    </source>
</evidence>
<sequence length="174" mass="19526">MPQLPDHTTIRPFTSTGRTTLGGYPYPVHVYWDQDFDRRYQHLMHCLKEHGSLPLWKLPKVGDEAILDMLSHSEGGLARPDYLAIESWLSTAYIASAGEYFDPEARTASSLPGLVQQRSLQLYYCTPACTPNASDSDPQLCQDGEHRLQAVAAHHLAAFLLQVQFEAVREDAAR</sequence>
<accession>A0ABV6WRE8</accession>
<dbReference type="RefSeq" id="WP_380528141.1">
    <property type="nucleotide sequence ID" value="NZ_JBHFAA010000025.1"/>
</dbReference>
<protein>
    <submittedName>
        <fullName evidence="1">Uncharacterized protein</fullName>
    </submittedName>
</protein>
<evidence type="ECO:0000313" key="2">
    <source>
        <dbReference type="Proteomes" id="UP001592529"/>
    </source>
</evidence>
<proteinExistence type="predicted"/>
<organism evidence="1 2">
    <name type="scientific">Streptacidiphilus alkalitolerans</name>
    <dbReference type="NCBI Taxonomy" id="3342712"/>
    <lineage>
        <taxon>Bacteria</taxon>
        <taxon>Bacillati</taxon>
        <taxon>Actinomycetota</taxon>
        <taxon>Actinomycetes</taxon>
        <taxon>Kitasatosporales</taxon>
        <taxon>Streptomycetaceae</taxon>
        <taxon>Streptacidiphilus</taxon>
    </lineage>
</organism>
<comment type="caution">
    <text evidence="1">The sequence shown here is derived from an EMBL/GenBank/DDBJ whole genome shotgun (WGS) entry which is preliminary data.</text>
</comment>
<gene>
    <name evidence="1" type="ORF">ACEZCY_36190</name>
</gene>
<keyword evidence="2" id="KW-1185">Reference proteome</keyword>
<name>A0ABV6WRE8_9ACTN</name>
<dbReference type="Proteomes" id="UP001592529">
    <property type="component" value="Unassembled WGS sequence"/>
</dbReference>
<reference evidence="1 2" key="1">
    <citation type="submission" date="2024-09" db="EMBL/GenBank/DDBJ databases">
        <authorList>
            <person name="Lee S.D."/>
        </authorList>
    </citation>
    <scope>NUCLEOTIDE SEQUENCE [LARGE SCALE GENOMIC DNA]</scope>
    <source>
        <strain evidence="1 2">N1-12</strain>
    </source>
</reference>